<keyword evidence="1" id="KW-0472">Membrane</keyword>
<accession>A0A2S4JXE0</accession>
<organism evidence="2 3">
    <name type="scientific">Alkalispirochaeta sphaeroplastigenens</name>
    <dbReference type="NCBI Taxonomy" id="1187066"/>
    <lineage>
        <taxon>Bacteria</taxon>
        <taxon>Pseudomonadati</taxon>
        <taxon>Spirochaetota</taxon>
        <taxon>Spirochaetia</taxon>
        <taxon>Spirochaetales</taxon>
        <taxon>Spirochaetaceae</taxon>
        <taxon>Alkalispirochaeta</taxon>
    </lineage>
</organism>
<reference evidence="3" key="1">
    <citation type="submission" date="2015-12" db="EMBL/GenBank/DDBJ databases">
        <authorList>
            <person name="Lodha T.D."/>
            <person name="Chintalapati S."/>
            <person name="Chintalapati V.R."/>
            <person name="Sravanthi T."/>
        </authorList>
    </citation>
    <scope>NUCLEOTIDE SEQUENCE [LARGE SCALE GENOMIC DNA]</scope>
    <source>
        <strain evidence="3">JC133</strain>
    </source>
</reference>
<dbReference type="AlphaFoldDB" id="A0A2S4JXE0"/>
<feature type="transmembrane region" description="Helical" evidence="1">
    <location>
        <begin position="7"/>
        <end position="29"/>
    </location>
</feature>
<proteinExistence type="predicted"/>
<evidence type="ECO:0000313" key="2">
    <source>
        <dbReference type="EMBL" id="POR04184.1"/>
    </source>
</evidence>
<dbReference type="RefSeq" id="WP_103679523.1">
    <property type="nucleotide sequence ID" value="NZ_LPWH01000020.1"/>
</dbReference>
<keyword evidence="3" id="KW-1185">Reference proteome</keyword>
<evidence type="ECO:0000313" key="3">
    <source>
        <dbReference type="Proteomes" id="UP000237350"/>
    </source>
</evidence>
<evidence type="ECO:0000256" key="1">
    <source>
        <dbReference type="SAM" id="Phobius"/>
    </source>
</evidence>
<name>A0A2S4JXE0_9SPIO</name>
<protein>
    <submittedName>
        <fullName evidence="2">Uncharacterized protein</fullName>
    </submittedName>
</protein>
<gene>
    <name evidence="2" type="ORF">AU468_03410</name>
</gene>
<keyword evidence="1" id="KW-0812">Transmembrane</keyword>
<dbReference type="EMBL" id="LPWH01000020">
    <property type="protein sequence ID" value="POR04184.1"/>
    <property type="molecule type" value="Genomic_DNA"/>
</dbReference>
<dbReference type="Proteomes" id="UP000237350">
    <property type="component" value="Unassembled WGS sequence"/>
</dbReference>
<sequence>MAERAGHLIAFAAGAVGVLFALATVYGYLQRFDDWVSMGQYAVGLLVAGAGLEYGQTRIEGTLQKPR</sequence>
<keyword evidence="1" id="KW-1133">Transmembrane helix</keyword>
<comment type="caution">
    <text evidence="2">The sequence shown here is derived from an EMBL/GenBank/DDBJ whole genome shotgun (WGS) entry which is preliminary data.</text>
</comment>